<dbReference type="AlphaFoldDB" id="A0A9Q8Z6M8"/>
<protein>
    <recommendedName>
        <fullName evidence="9">RRM domain-containing protein</fullName>
    </recommendedName>
</protein>
<dbReference type="InterPro" id="IPR035979">
    <property type="entry name" value="RBD_domain_sf"/>
</dbReference>
<evidence type="ECO:0000256" key="5">
    <source>
        <dbReference type="ARBA" id="ARBA00023187"/>
    </source>
</evidence>
<dbReference type="CDD" id="cd12232">
    <property type="entry name" value="RRM3_U2AF65"/>
    <property type="match status" value="1"/>
</dbReference>
<organism evidence="10 11">
    <name type="scientific">Curvularia clavata</name>
    <dbReference type="NCBI Taxonomy" id="95742"/>
    <lineage>
        <taxon>Eukaryota</taxon>
        <taxon>Fungi</taxon>
        <taxon>Dikarya</taxon>
        <taxon>Ascomycota</taxon>
        <taxon>Pezizomycotina</taxon>
        <taxon>Dothideomycetes</taxon>
        <taxon>Pleosporomycetidae</taxon>
        <taxon>Pleosporales</taxon>
        <taxon>Pleosporineae</taxon>
        <taxon>Pleosporaceae</taxon>
        <taxon>Curvularia</taxon>
    </lineage>
</organism>
<dbReference type="PANTHER" id="PTHR23139">
    <property type="entry name" value="RNA-BINDING PROTEIN"/>
    <property type="match status" value="1"/>
</dbReference>
<feature type="region of interest" description="Disordered" evidence="8">
    <location>
        <begin position="1"/>
        <end position="189"/>
    </location>
</feature>
<feature type="region of interest" description="Disordered" evidence="8">
    <location>
        <begin position="330"/>
        <end position="365"/>
    </location>
</feature>
<dbReference type="InterPro" id="IPR000504">
    <property type="entry name" value="RRM_dom"/>
</dbReference>
<feature type="domain" description="RRM" evidence="9">
    <location>
        <begin position="259"/>
        <end position="347"/>
    </location>
</feature>
<dbReference type="SMART" id="SM00360">
    <property type="entry name" value="RRM"/>
    <property type="match status" value="3"/>
</dbReference>
<evidence type="ECO:0000256" key="1">
    <source>
        <dbReference type="ARBA" id="ARBA00004123"/>
    </source>
</evidence>
<feature type="compositionally biased region" description="Basic and acidic residues" evidence="8">
    <location>
        <begin position="20"/>
        <end position="42"/>
    </location>
</feature>
<evidence type="ECO:0000313" key="10">
    <source>
        <dbReference type="EMBL" id="USP77336.1"/>
    </source>
</evidence>
<keyword evidence="3" id="KW-0677">Repeat</keyword>
<evidence type="ECO:0000256" key="8">
    <source>
        <dbReference type="SAM" id="MobiDB-lite"/>
    </source>
</evidence>
<comment type="subcellular location">
    <subcellularLocation>
        <location evidence="1">Nucleus</location>
    </subcellularLocation>
</comment>
<dbReference type="NCBIfam" id="TIGR01642">
    <property type="entry name" value="U2AF_lg"/>
    <property type="match status" value="1"/>
</dbReference>
<dbReference type="EMBL" id="CP089276">
    <property type="protein sequence ID" value="USP77336.1"/>
    <property type="molecule type" value="Genomic_DNA"/>
</dbReference>
<feature type="compositionally biased region" description="Basic and acidic residues" evidence="8">
    <location>
        <begin position="104"/>
        <end position="150"/>
    </location>
</feature>
<dbReference type="GO" id="GO:0006397">
    <property type="term" value="P:mRNA processing"/>
    <property type="evidence" value="ECO:0007669"/>
    <property type="project" value="UniProtKB-KW"/>
</dbReference>
<keyword evidence="11" id="KW-1185">Reference proteome</keyword>
<name>A0A9Q8Z6M8_CURCL</name>
<feature type="compositionally biased region" description="Basic and acidic residues" evidence="8">
    <location>
        <begin position="70"/>
        <end position="96"/>
    </location>
</feature>
<dbReference type="VEuPathDB" id="FungiDB:yc1106_04610"/>
<dbReference type="Proteomes" id="UP001056012">
    <property type="component" value="Chromosome 3"/>
</dbReference>
<dbReference type="PROSITE" id="PS50102">
    <property type="entry name" value="RRM"/>
    <property type="match status" value="3"/>
</dbReference>
<dbReference type="InterPro" id="IPR012677">
    <property type="entry name" value="Nucleotide-bd_a/b_plait_sf"/>
</dbReference>
<feature type="compositionally biased region" description="Basic residues" evidence="8">
    <location>
        <begin position="43"/>
        <end position="56"/>
    </location>
</feature>
<feature type="domain" description="RRM" evidence="9">
    <location>
        <begin position="523"/>
        <end position="591"/>
    </location>
</feature>
<dbReference type="Gene3D" id="3.30.70.330">
    <property type="match status" value="3"/>
</dbReference>
<dbReference type="GO" id="GO:0003723">
    <property type="term" value="F:RNA binding"/>
    <property type="evidence" value="ECO:0007669"/>
    <property type="project" value="UniProtKB-UniRule"/>
</dbReference>
<dbReference type="GO" id="GO:0008380">
    <property type="term" value="P:RNA splicing"/>
    <property type="evidence" value="ECO:0007669"/>
    <property type="project" value="UniProtKB-KW"/>
</dbReference>
<evidence type="ECO:0000313" key="11">
    <source>
        <dbReference type="Proteomes" id="UP001056012"/>
    </source>
</evidence>
<keyword evidence="4 7" id="KW-0694">RNA-binding</keyword>
<evidence type="ECO:0000256" key="2">
    <source>
        <dbReference type="ARBA" id="ARBA00022664"/>
    </source>
</evidence>
<feature type="domain" description="RRM" evidence="9">
    <location>
        <begin position="373"/>
        <end position="451"/>
    </location>
</feature>
<evidence type="ECO:0000256" key="7">
    <source>
        <dbReference type="PROSITE-ProRule" id="PRU00176"/>
    </source>
</evidence>
<evidence type="ECO:0000259" key="9">
    <source>
        <dbReference type="PROSITE" id="PS50102"/>
    </source>
</evidence>
<keyword evidence="6" id="KW-0539">Nucleus</keyword>
<dbReference type="SUPFAM" id="SSF54928">
    <property type="entry name" value="RNA-binding domain, RBD"/>
    <property type="match status" value="2"/>
</dbReference>
<feature type="compositionally biased region" description="Basic and acidic residues" evidence="8">
    <location>
        <begin position="157"/>
        <end position="178"/>
    </location>
</feature>
<sequence length="598" mass="66479">MNGDSYSRDGGRSGGSRNYSSRDDHRDRGDRADRADRADRGDRRRRRSRSPRHGGGSRRDYEVDTYSSSRDYREREREDTYARRERRDDRGERGGDRGGWGDSYSRRDRPRGDRDRDRGDDDRGHRRDRDRNDRGGDRFGDDRRSGRGGRDGGFGGGRDRARQQKEESPPYRKPREPTPDLTNFPSILQRQRRMTQWDIKPAGYENITAEQAKLSGMFPLPGAPRAAPMDPSKLAAFISPSTGTATAAALATSAAKQSKRLYVHNLPQGCTSQELMEFFNNQLNGLNVVSGPDPCLSAHIATSKEYAALEFRAPEDATLALAMNGISMRDDGGAPDRSGLSIRRPKDYITPTADESAYPPGDEVSSVVKDSPNKLSIVNIPTYIEEEQIRELVETMGKLKAFILVKDTSTDQHRGIAFCEYADNEIIDAVIEGLNDIPLGDGNLKVSRATVGLQQTTSLDGGVGAISMLAGASAAENREHSRVVCLMNLVTSDELLNDDEYQGEYRQTPWSIVHGANMILEIKEDIEEECAKYGTILDIKIPRPAGARINLGVGKVYIKYQDIDSAQKAIKALAGRQFSRRTVVATEFSEEGFDVDAW</sequence>
<feature type="compositionally biased region" description="Basic and acidic residues" evidence="8">
    <location>
        <begin position="1"/>
        <end position="11"/>
    </location>
</feature>
<evidence type="ECO:0000256" key="6">
    <source>
        <dbReference type="ARBA" id="ARBA00023242"/>
    </source>
</evidence>
<keyword evidence="5" id="KW-0508">mRNA splicing</keyword>
<keyword evidence="2" id="KW-0507">mRNA processing</keyword>
<dbReference type="InterPro" id="IPR006529">
    <property type="entry name" value="U2AF_lg"/>
</dbReference>
<evidence type="ECO:0000256" key="3">
    <source>
        <dbReference type="ARBA" id="ARBA00022737"/>
    </source>
</evidence>
<proteinExistence type="predicted"/>
<dbReference type="OrthoDB" id="10266058at2759"/>
<evidence type="ECO:0000256" key="4">
    <source>
        <dbReference type="ARBA" id="ARBA00022884"/>
    </source>
</evidence>
<reference evidence="10" key="1">
    <citation type="submission" date="2021-12" db="EMBL/GenBank/DDBJ databases">
        <title>Curvularia clavata genome.</title>
        <authorList>
            <person name="Cao Y."/>
        </authorList>
    </citation>
    <scope>NUCLEOTIDE SEQUENCE</scope>
    <source>
        <strain evidence="10">Yc1106</strain>
    </source>
</reference>
<dbReference type="GO" id="GO:0005634">
    <property type="term" value="C:nucleus"/>
    <property type="evidence" value="ECO:0007669"/>
    <property type="project" value="UniProtKB-SubCell"/>
</dbReference>
<dbReference type="Pfam" id="PF00076">
    <property type="entry name" value="RRM_1"/>
    <property type="match status" value="3"/>
</dbReference>
<feature type="compositionally biased region" description="Polar residues" evidence="8">
    <location>
        <begin position="180"/>
        <end position="189"/>
    </location>
</feature>
<accession>A0A9Q8Z6M8</accession>
<gene>
    <name evidence="10" type="ORF">yc1106_04610</name>
</gene>